<reference evidence="1 2" key="1">
    <citation type="submission" date="2022-01" db="EMBL/GenBank/DDBJ databases">
        <authorList>
            <person name="Xiong W."/>
            <person name="Schranz E."/>
        </authorList>
    </citation>
    <scope>NUCLEOTIDE SEQUENCE [LARGE SCALE GENOMIC DNA]</scope>
</reference>
<organism evidence="1 2">
    <name type="scientific">Lactuca virosa</name>
    <dbReference type="NCBI Taxonomy" id="75947"/>
    <lineage>
        <taxon>Eukaryota</taxon>
        <taxon>Viridiplantae</taxon>
        <taxon>Streptophyta</taxon>
        <taxon>Embryophyta</taxon>
        <taxon>Tracheophyta</taxon>
        <taxon>Spermatophyta</taxon>
        <taxon>Magnoliopsida</taxon>
        <taxon>eudicotyledons</taxon>
        <taxon>Gunneridae</taxon>
        <taxon>Pentapetalae</taxon>
        <taxon>asterids</taxon>
        <taxon>campanulids</taxon>
        <taxon>Asterales</taxon>
        <taxon>Asteraceae</taxon>
        <taxon>Cichorioideae</taxon>
        <taxon>Cichorieae</taxon>
        <taxon>Lactucinae</taxon>
        <taxon>Lactuca</taxon>
    </lineage>
</organism>
<gene>
    <name evidence="1" type="ORF">LVIROSA_LOCUS10144</name>
</gene>
<evidence type="ECO:0000313" key="2">
    <source>
        <dbReference type="Proteomes" id="UP001157418"/>
    </source>
</evidence>
<sequence>MFLSSFEKHGHTKILILFHSIPPDSWWVRLIRLDWQGTSMEGPIPSTISLLTNLQELKINDLTGLKMVKWSFSLEKHCWEGNFGEGRS</sequence>
<comment type="caution">
    <text evidence="1">The sequence shown here is derived from an EMBL/GenBank/DDBJ whole genome shotgun (WGS) entry which is preliminary data.</text>
</comment>
<protein>
    <submittedName>
        <fullName evidence="1">Uncharacterized protein</fullName>
    </submittedName>
</protein>
<proteinExistence type="predicted"/>
<dbReference type="AlphaFoldDB" id="A0AAU9MAR6"/>
<keyword evidence="2" id="KW-1185">Reference proteome</keyword>
<dbReference type="EMBL" id="CAKMRJ010001112">
    <property type="protein sequence ID" value="CAH1422837.1"/>
    <property type="molecule type" value="Genomic_DNA"/>
</dbReference>
<name>A0AAU9MAR6_9ASTR</name>
<evidence type="ECO:0000313" key="1">
    <source>
        <dbReference type="EMBL" id="CAH1422837.1"/>
    </source>
</evidence>
<dbReference type="Proteomes" id="UP001157418">
    <property type="component" value="Unassembled WGS sequence"/>
</dbReference>
<accession>A0AAU9MAR6</accession>